<dbReference type="EMBL" id="MN740297">
    <property type="protein sequence ID" value="QHT98801.1"/>
    <property type="molecule type" value="Genomic_DNA"/>
</dbReference>
<accession>A0A6C0IZK6</accession>
<organism evidence="1">
    <name type="scientific">viral metagenome</name>
    <dbReference type="NCBI Taxonomy" id="1070528"/>
    <lineage>
        <taxon>unclassified sequences</taxon>
        <taxon>metagenomes</taxon>
        <taxon>organismal metagenomes</taxon>
    </lineage>
</organism>
<protein>
    <submittedName>
        <fullName evidence="1">Uncharacterized protein</fullName>
    </submittedName>
</protein>
<reference evidence="1" key="1">
    <citation type="journal article" date="2020" name="Nature">
        <title>Giant virus diversity and host interactions through global metagenomics.</title>
        <authorList>
            <person name="Schulz F."/>
            <person name="Roux S."/>
            <person name="Paez-Espino D."/>
            <person name="Jungbluth S."/>
            <person name="Walsh D.A."/>
            <person name="Denef V.J."/>
            <person name="McMahon K.D."/>
            <person name="Konstantinidis K.T."/>
            <person name="Eloe-Fadrosh E.A."/>
            <person name="Kyrpides N.C."/>
            <person name="Woyke T."/>
        </authorList>
    </citation>
    <scope>NUCLEOTIDE SEQUENCE</scope>
    <source>
        <strain evidence="1">GVMAG-M-3300025695-21</strain>
    </source>
</reference>
<proteinExistence type="predicted"/>
<sequence length="134" mass="15735">MGKKKILKDGKKPLMNFFFEMLINIKVAHLTTTSFAAHKATDKLYDEINDLYDKFLEIYIGIYGRPMITDKQDIVYYKMNSESNEKLISFINLCINFLIKDIMEYISEKDTELLNIRDEMKGALNRTLYLLTLS</sequence>
<dbReference type="Pfam" id="PF19174">
    <property type="entry name" value="DUF5856"/>
    <property type="match status" value="1"/>
</dbReference>
<dbReference type="InterPro" id="IPR043876">
    <property type="entry name" value="DUF5856"/>
</dbReference>
<name>A0A6C0IZK6_9ZZZZ</name>
<evidence type="ECO:0000313" key="1">
    <source>
        <dbReference type="EMBL" id="QHT98801.1"/>
    </source>
</evidence>
<dbReference type="AlphaFoldDB" id="A0A6C0IZK6"/>